<name>A0A2G1MKI9_9RHOB</name>
<dbReference type="PROSITE" id="PS50943">
    <property type="entry name" value="HTH_CROC1"/>
    <property type="match status" value="1"/>
</dbReference>
<reference evidence="5 6" key="1">
    <citation type="submission" date="2017-08" db="EMBL/GenBank/DDBJ databases">
        <title>Draft Genome Sequence of Loktanella cinnabarina Strain XM1, Isolated from Coastal Surface Water.</title>
        <authorList>
            <person name="Ma R."/>
            <person name="Wang J."/>
            <person name="Wang Q."/>
            <person name="Ma Z."/>
            <person name="Li J."/>
            <person name="Chen L."/>
        </authorList>
    </citation>
    <scope>NUCLEOTIDE SEQUENCE [LARGE SCALE GENOMIC DNA]</scope>
    <source>
        <strain evidence="5 6">XM1</strain>
    </source>
</reference>
<evidence type="ECO:0000259" key="4">
    <source>
        <dbReference type="PROSITE" id="PS50943"/>
    </source>
</evidence>
<keyword evidence="1" id="KW-0805">Transcription regulation</keyword>
<dbReference type="EMBL" id="NQWH01000003">
    <property type="protein sequence ID" value="PHP29269.1"/>
    <property type="molecule type" value="Genomic_DNA"/>
</dbReference>
<comment type="caution">
    <text evidence="5">The sequence shown here is derived from an EMBL/GenBank/DDBJ whole genome shotgun (WGS) entry which is preliminary data.</text>
</comment>
<dbReference type="GO" id="GO:0005829">
    <property type="term" value="C:cytosol"/>
    <property type="evidence" value="ECO:0007669"/>
    <property type="project" value="TreeGrafter"/>
</dbReference>
<proteinExistence type="predicted"/>
<dbReference type="OrthoDB" id="7790108at2"/>
<dbReference type="SMART" id="SM00530">
    <property type="entry name" value="HTH_XRE"/>
    <property type="match status" value="1"/>
</dbReference>
<evidence type="ECO:0000256" key="1">
    <source>
        <dbReference type="ARBA" id="ARBA00023015"/>
    </source>
</evidence>
<organism evidence="5 6">
    <name type="scientific">Limimaricola cinnabarinus</name>
    <dbReference type="NCBI Taxonomy" id="1125964"/>
    <lineage>
        <taxon>Bacteria</taxon>
        <taxon>Pseudomonadati</taxon>
        <taxon>Pseudomonadota</taxon>
        <taxon>Alphaproteobacteria</taxon>
        <taxon>Rhodobacterales</taxon>
        <taxon>Paracoccaceae</taxon>
        <taxon>Limimaricola</taxon>
    </lineage>
</organism>
<dbReference type="InterPro" id="IPR018653">
    <property type="entry name" value="ScfR_C"/>
</dbReference>
<gene>
    <name evidence="5" type="ORF">CJ301_02035</name>
</gene>
<sequence>MSRAGEAATGLAGSRIRARRLDAGMAQGELARRIGVSPSYLNLIEHNRRRIGGRLLNAIARALELEVAQLSEGADGALLARLAAAAAAQARPPAAPEEFAGRFPDWAAVVDAQARRIETLEAQVAALGDRLAHDPELSASLHQVITSATAIRSTASILAGGEALDRDWQARFHNNIHAESLRLADSSRRLAGYLEVPGDDHGPTALSPQEQVERFFEAADHHLPALEGETPAMQPEEIAAEAPGLDAAARRMLIHRLAQYRADAVALPSEAIGAAWSETPDPLAIAARLGQPLERVLRRLAALPAGLGPPRAGLAVCDAAGAILHRRPLDGLTLPRGGAACPLWPLFEALSQPGRPLRATAKLPGARAEGVSCYAVASIAAPAGWNAAPRIEAVMLMLPQEGGAHDLPERAVGPGCRLCPRRGCAARREPSLLPRAMTGEGGQALTG</sequence>
<dbReference type="Pfam" id="PF01381">
    <property type="entry name" value="HTH_3"/>
    <property type="match status" value="1"/>
</dbReference>
<dbReference type="InterPro" id="IPR010982">
    <property type="entry name" value="Lambda_DNA-bd_dom_sf"/>
</dbReference>
<evidence type="ECO:0000313" key="6">
    <source>
        <dbReference type="Proteomes" id="UP000221860"/>
    </source>
</evidence>
<accession>A0A2G1MKI9</accession>
<keyword evidence="2" id="KW-0238">DNA-binding</keyword>
<dbReference type="InterPro" id="IPR001387">
    <property type="entry name" value="Cro/C1-type_HTH"/>
</dbReference>
<dbReference type="Gene3D" id="1.10.260.40">
    <property type="entry name" value="lambda repressor-like DNA-binding domains"/>
    <property type="match status" value="1"/>
</dbReference>
<dbReference type="PANTHER" id="PTHR46797">
    <property type="entry name" value="HTH-TYPE TRANSCRIPTIONAL REGULATOR"/>
    <property type="match status" value="1"/>
</dbReference>
<dbReference type="SUPFAM" id="SSF47413">
    <property type="entry name" value="lambda repressor-like DNA-binding domains"/>
    <property type="match status" value="1"/>
</dbReference>
<dbReference type="GO" id="GO:0003700">
    <property type="term" value="F:DNA-binding transcription factor activity"/>
    <property type="evidence" value="ECO:0007669"/>
    <property type="project" value="TreeGrafter"/>
</dbReference>
<evidence type="ECO:0000256" key="3">
    <source>
        <dbReference type="ARBA" id="ARBA00023163"/>
    </source>
</evidence>
<dbReference type="CDD" id="cd00093">
    <property type="entry name" value="HTH_XRE"/>
    <property type="match status" value="1"/>
</dbReference>
<evidence type="ECO:0000313" key="5">
    <source>
        <dbReference type="EMBL" id="PHP29269.1"/>
    </source>
</evidence>
<protein>
    <submittedName>
        <fullName evidence="5">Transcriptional regulator</fullName>
    </submittedName>
</protein>
<dbReference type="InterPro" id="IPR050807">
    <property type="entry name" value="TransReg_Diox_bact_type"/>
</dbReference>
<evidence type="ECO:0000256" key="2">
    <source>
        <dbReference type="ARBA" id="ARBA00023125"/>
    </source>
</evidence>
<keyword evidence="3" id="KW-0804">Transcription</keyword>
<keyword evidence="6" id="KW-1185">Reference proteome</keyword>
<dbReference type="PANTHER" id="PTHR46797:SF23">
    <property type="entry name" value="HTH-TYPE TRANSCRIPTIONAL REGULATOR SUTR"/>
    <property type="match status" value="1"/>
</dbReference>
<dbReference type="GO" id="GO:0003677">
    <property type="term" value="F:DNA binding"/>
    <property type="evidence" value="ECO:0007669"/>
    <property type="project" value="UniProtKB-KW"/>
</dbReference>
<feature type="domain" description="HTH cro/C1-type" evidence="4">
    <location>
        <begin position="16"/>
        <end position="70"/>
    </location>
</feature>
<dbReference type="AlphaFoldDB" id="A0A2G1MKI9"/>
<dbReference type="Proteomes" id="UP000221860">
    <property type="component" value="Unassembled WGS sequence"/>
</dbReference>
<dbReference type="Pfam" id="PF09856">
    <property type="entry name" value="ScfRs"/>
    <property type="match status" value="1"/>
</dbReference>
<dbReference type="RefSeq" id="WP_099273676.1">
    <property type="nucleotide sequence ID" value="NZ_KZ304951.1"/>
</dbReference>